<organism evidence="1 2">
    <name type="scientific">Stackebrandtia endophytica</name>
    <dbReference type="NCBI Taxonomy" id="1496996"/>
    <lineage>
        <taxon>Bacteria</taxon>
        <taxon>Bacillati</taxon>
        <taxon>Actinomycetota</taxon>
        <taxon>Actinomycetes</taxon>
        <taxon>Glycomycetales</taxon>
        <taxon>Glycomycetaceae</taxon>
        <taxon>Stackebrandtia</taxon>
    </lineage>
</organism>
<keyword evidence="2" id="KW-1185">Reference proteome</keyword>
<gene>
    <name evidence="1" type="ORF">FB566_3764</name>
</gene>
<comment type="caution">
    <text evidence="1">The sequence shown here is derived from an EMBL/GenBank/DDBJ whole genome shotgun (WGS) entry which is preliminary data.</text>
</comment>
<name>A0A543B022_9ACTN</name>
<dbReference type="Proteomes" id="UP000317043">
    <property type="component" value="Unassembled WGS sequence"/>
</dbReference>
<reference evidence="1 2" key="1">
    <citation type="submission" date="2019-06" db="EMBL/GenBank/DDBJ databases">
        <title>Sequencing the genomes of 1000 actinobacteria strains.</title>
        <authorList>
            <person name="Klenk H.-P."/>
        </authorList>
    </citation>
    <scope>NUCLEOTIDE SEQUENCE [LARGE SCALE GENOMIC DNA]</scope>
    <source>
        <strain evidence="1 2">DSM 45928</strain>
    </source>
</reference>
<evidence type="ECO:0000313" key="1">
    <source>
        <dbReference type="EMBL" id="TQL78183.1"/>
    </source>
</evidence>
<evidence type="ECO:0000313" key="2">
    <source>
        <dbReference type="Proteomes" id="UP000317043"/>
    </source>
</evidence>
<dbReference type="EMBL" id="VFOW01000001">
    <property type="protein sequence ID" value="TQL78183.1"/>
    <property type="molecule type" value="Genomic_DNA"/>
</dbReference>
<proteinExistence type="predicted"/>
<dbReference type="RefSeq" id="WP_142042228.1">
    <property type="nucleotide sequence ID" value="NZ_JBHTGS010000004.1"/>
</dbReference>
<dbReference type="OrthoDB" id="3540917at2"/>
<dbReference type="AlphaFoldDB" id="A0A543B022"/>
<dbReference type="InParanoid" id="A0A543B022"/>
<sequence>MITVVFCLVSYRLVGLRTDSCARCMTSLRHELKRLPGGGQVMSERGRVSVLTDGAVPDEWIVDYVGHRPGFTQAVLDPMHTG</sequence>
<accession>A0A543B022</accession>
<evidence type="ECO:0008006" key="3">
    <source>
        <dbReference type="Google" id="ProtNLM"/>
    </source>
</evidence>
<protein>
    <recommendedName>
        <fullName evidence="3">Copper chaperone CopZ</fullName>
    </recommendedName>
</protein>